<dbReference type="InterPro" id="IPR013783">
    <property type="entry name" value="Ig-like_fold"/>
</dbReference>
<dbReference type="Pfam" id="PF13287">
    <property type="entry name" value="Fn3_assoc"/>
    <property type="match status" value="2"/>
</dbReference>
<evidence type="ECO:0000313" key="6">
    <source>
        <dbReference type="EMBL" id="TEB05771.1"/>
    </source>
</evidence>
<feature type="domain" description="Fibronectin type-III" evidence="4">
    <location>
        <begin position="234"/>
        <end position="331"/>
    </location>
</feature>
<dbReference type="Gene3D" id="2.60.40.10">
    <property type="entry name" value="Immunoglobulins"/>
    <property type="match status" value="1"/>
</dbReference>
<dbReference type="GO" id="GO:0008810">
    <property type="term" value="F:cellulase activity"/>
    <property type="evidence" value="ECO:0007669"/>
    <property type="project" value="UniProtKB-EC"/>
</dbReference>
<name>A0A4Y7RAR7_9FIRM</name>
<sequence>MILTRKTKKGRGRALAVLLAAMLILSCLPAGMAFGATAAPAAPTISPNGGSITVSTTVGIEASTTVSQDVYYTDDGSDPSVSSPVYTAPFHAPSVPSTYTVKAAVYDASTGQWSEVARALFLVVDNATGAPDAPVINPNGGSITLSTKIGFDAALTVNQDVYYTTDGSWPYTDTGSVNATVYAAPFTLPTGTYTVNAAVYDAGAKLWSEVATAAFTVRSSGGGGGGGGGTSTDKPSVKTEAATEITDTSAVLNGSITSNKGYDITDYGFYWGTTSSALTDKLAVGTDDQEGDFTATLDDLTAETTYYFKAYATNEKGTSYGAVKSFTTEESGYTEPTTPPTSEAFSDVPLSHWAYDVISQMSSAGYVYGYPDGTFKPDNTITRAEFVTVIDRVLELQAYNPATPDFYDVSPGDWFYTSVESSFNAGIIKGYGDGIFGPGRSITREELATLMVNALGKQGEAAASISESTAFTDDAQISSWARGSIVVAVKYGLLKGYPDGSFQPQNNATRAEACTMISNFLSARGGTDSLSE</sequence>
<dbReference type="InterPro" id="IPR001119">
    <property type="entry name" value="SLH_dom"/>
</dbReference>
<dbReference type="EC" id="3.2.1.4" evidence="6"/>
<dbReference type="RefSeq" id="WP_190258507.1">
    <property type="nucleotide sequence ID" value="NZ_QFGA01000002.1"/>
</dbReference>
<feature type="signal peptide" evidence="3">
    <location>
        <begin position="1"/>
        <end position="38"/>
    </location>
</feature>
<dbReference type="PANTHER" id="PTHR43308:SF5">
    <property type="entry name" value="S-LAYER PROTEIN _ PEPTIDOGLYCAN ENDO-BETA-N-ACETYLGLUCOSAMINIDASE"/>
    <property type="match status" value="1"/>
</dbReference>
<accession>A0A4Y7RAR7</accession>
<feature type="compositionally biased region" description="Gly residues" evidence="2">
    <location>
        <begin position="221"/>
        <end position="230"/>
    </location>
</feature>
<dbReference type="Pfam" id="PF00395">
    <property type="entry name" value="SLH"/>
    <property type="match status" value="3"/>
</dbReference>
<keyword evidence="7" id="KW-1185">Reference proteome</keyword>
<dbReference type="PANTHER" id="PTHR43308">
    <property type="entry name" value="OUTER MEMBRANE PROTEIN ALPHA-RELATED"/>
    <property type="match status" value="1"/>
</dbReference>
<evidence type="ECO:0000313" key="7">
    <source>
        <dbReference type="Proteomes" id="UP000298324"/>
    </source>
</evidence>
<keyword evidence="6" id="KW-0378">Hydrolase</keyword>
<dbReference type="Proteomes" id="UP000298324">
    <property type="component" value="Unassembled WGS sequence"/>
</dbReference>
<comment type="caution">
    <text evidence="6">The sequence shown here is derived from an EMBL/GenBank/DDBJ whole genome shotgun (WGS) entry which is preliminary data.</text>
</comment>
<keyword evidence="1" id="KW-0677">Repeat</keyword>
<organism evidence="6 7">
    <name type="scientific">Pelotomaculum schinkii</name>
    <dbReference type="NCBI Taxonomy" id="78350"/>
    <lineage>
        <taxon>Bacteria</taxon>
        <taxon>Bacillati</taxon>
        <taxon>Bacillota</taxon>
        <taxon>Clostridia</taxon>
        <taxon>Eubacteriales</taxon>
        <taxon>Desulfotomaculaceae</taxon>
        <taxon>Pelotomaculum</taxon>
    </lineage>
</organism>
<evidence type="ECO:0000256" key="1">
    <source>
        <dbReference type="ARBA" id="ARBA00022737"/>
    </source>
</evidence>
<dbReference type="PROSITE" id="PS50853">
    <property type="entry name" value="FN3"/>
    <property type="match status" value="1"/>
</dbReference>
<feature type="chain" id="PRO_5039444048" evidence="3">
    <location>
        <begin position="39"/>
        <end position="532"/>
    </location>
</feature>
<keyword evidence="3" id="KW-0732">Signal</keyword>
<feature type="domain" description="SLH" evidence="5">
    <location>
        <begin position="468"/>
        <end position="531"/>
    </location>
</feature>
<dbReference type="InterPro" id="IPR003961">
    <property type="entry name" value="FN3_dom"/>
</dbReference>
<evidence type="ECO:0000259" key="5">
    <source>
        <dbReference type="PROSITE" id="PS51272"/>
    </source>
</evidence>
<dbReference type="PROSITE" id="PS51257">
    <property type="entry name" value="PROKAR_LIPOPROTEIN"/>
    <property type="match status" value="1"/>
</dbReference>
<dbReference type="InterPro" id="IPR026876">
    <property type="entry name" value="Fn3_assoc_repeat"/>
</dbReference>
<evidence type="ECO:0000256" key="2">
    <source>
        <dbReference type="SAM" id="MobiDB-lite"/>
    </source>
</evidence>
<feature type="domain" description="SLH" evidence="5">
    <location>
        <begin position="406"/>
        <end position="465"/>
    </location>
</feature>
<feature type="domain" description="SLH" evidence="5">
    <location>
        <begin position="341"/>
        <end position="404"/>
    </location>
</feature>
<gene>
    <name evidence="6" type="ORF">Psch_02812</name>
</gene>
<protein>
    <submittedName>
        <fullName evidence="6">Endoglucanase</fullName>
        <ecNumber evidence="6">3.2.1.4</ecNumber>
    </submittedName>
</protein>
<evidence type="ECO:0000256" key="3">
    <source>
        <dbReference type="SAM" id="SignalP"/>
    </source>
</evidence>
<evidence type="ECO:0000259" key="4">
    <source>
        <dbReference type="PROSITE" id="PS50853"/>
    </source>
</evidence>
<feature type="region of interest" description="Disordered" evidence="2">
    <location>
        <begin position="221"/>
        <end position="243"/>
    </location>
</feature>
<dbReference type="SUPFAM" id="SSF49265">
    <property type="entry name" value="Fibronectin type III"/>
    <property type="match status" value="1"/>
</dbReference>
<proteinExistence type="predicted"/>
<dbReference type="PROSITE" id="PS51272">
    <property type="entry name" value="SLH"/>
    <property type="match status" value="3"/>
</dbReference>
<dbReference type="AlphaFoldDB" id="A0A4Y7RAR7"/>
<keyword evidence="6" id="KW-0326">Glycosidase</keyword>
<dbReference type="InterPro" id="IPR051465">
    <property type="entry name" value="Cell_Envelope_Struct_Comp"/>
</dbReference>
<dbReference type="EMBL" id="QFGA01000002">
    <property type="protein sequence ID" value="TEB05771.1"/>
    <property type="molecule type" value="Genomic_DNA"/>
</dbReference>
<reference evidence="6 7" key="1">
    <citation type="journal article" date="2018" name="Environ. Microbiol.">
        <title>Novel energy conservation strategies and behaviour of Pelotomaculum schinkii driving syntrophic propionate catabolism.</title>
        <authorList>
            <person name="Hidalgo-Ahumada C.A.P."/>
            <person name="Nobu M.K."/>
            <person name="Narihiro T."/>
            <person name="Tamaki H."/>
            <person name="Liu W.T."/>
            <person name="Kamagata Y."/>
            <person name="Stams A.J.M."/>
            <person name="Imachi H."/>
            <person name="Sousa D.Z."/>
        </authorList>
    </citation>
    <scope>NUCLEOTIDE SEQUENCE [LARGE SCALE GENOMIC DNA]</scope>
    <source>
        <strain evidence="6 7">HH</strain>
    </source>
</reference>
<dbReference type="InterPro" id="IPR036116">
    <property type="entry name" value="FN3_sf"/>
</dbReference>